<dbReference type="AlphaFoldDB" id="A0A1C0AN33"/>
<comment type="caution">
    <text evidence="2">The sequence shown here is derived from an EMBL/GenBank/DDBJ whole genome shotgun (WGS) entry which is preliminary data.</text>
</comment>
<evidence type="ECO:0000256" key="1">
    <source>
        <dbReference type="ARBA" id="ARBA00009108"/>
    </source>
</evidence>
<sequence length="251" mass="27287">MPDPAPEPRRATDAPPRRLLRDFLRPSRGQFVAGVALFLTALIVVLTLRSQANQPEFANVRQADLIQLLDNVTAETRRLEEEVRTLEQAQSELLSGVDRDEAARQEAERRLEQAQIIAGTVAVSGPGVRLEIQDPGARVSAELLLDAVEELRDAGAEVIELNDSVRLVMSSWFGTDDSGRLTADGVALEAPYVIEAIGDPATLEAGARFRGGLVSEVEGERVGGRVQITQLDEVSITTVVEPEDNEFATPR</sequence>
<dbReference type="InterPro" id="IPR010273">
    <property type="entry name" value="DUF881"/>
</dbReference>
<dbReference type="PANTHER" id="PTHR37313">
    <property type="entry name" value="UPF0749 PROTEIN RV1825"/>
    <property type="match status" value="1"/>
</dbReference>
<name>A0A1C0AN33_9ACTN</name>
<accession>A0A1C0AN33</accession>
<organism evidence="2 3">
    <name type="scientific">Tessaracoccus lapidicaptus</name>
    <dbReference type="NCBI Taxonomy" id="1427523"/>
    <lineage>
        <taxon>Bacteria</taxon>
        <taxon>Bacillati</taxon>
        <taxon>Actinomycetota</taxon>
        <taxon>Actinomycetes</taxon>
        <taxon>Propionibacteriales</taxon>
        <taxon>Propionibacteriaceae</taxon>
        <taxon>Tessaracoccus</taxon>
    </lineage>
</organism>
<dbReference type="Pfam" id="PF05949">
    <property type="entry name" value="DUF881"/>
    <property type="match status" value="1"/>
</dbReference>
<dbReference type="Gene3D" id="3.30.70.1880">
    <property type="entry name" value="Protein of unknown function DUF881"/>
    <property type="match status" value="1"/>
</dbReference>
<keyword evidence="3" id="KW-1185">Reference proteome</keyword>
<dbReference type="RefSeq" id="WP_068751443.1">
    <property type="nucleotide sequence ID" value="NZ_JBDXXE010000034.1"/>
</dbReference>
<dbReference type="Proteomes" id="UP000093501">
    <property type="component" value="Unassembled WGS sequence"/>
</dbReference>
<reference evidence="3" key="1">
    <citation type="submission" date="2016-07" db="EMBL/GenBank/DDBJ databases">
        <authorList>
            <person name="Florea S."/>
            <person name="Webb J.S."/>
            <person name="Jaromczyk J."/>
            <person name="Schardl C.L."/>
        </authorList>
    </citation>
    <scope>NUCLEOTIDE SEQUENCE [LARGE SCALE GENOMIC DNA]</scope>
    <source>
        <strain evidence="3">IPBSL-7</strain>
    </source>
</reference>
<proteinExistence type="inferred from homology"/>
<dbReference type="EMBL" id="MBQD01000020">
    <property type="protein sequence ID" value="OCL34761.1"/>
    <property type="molecule type" value="Genomic_DNA"/>
</dbReference>
<gene>
    <name evidence="2" type="ORF">BCR15_03520</name>
</gene>
<evidence type="ECO:0000313" key="3">
    <source>
        <dbReference type="Proteomes" id="UP000093501"/>
    </source>
</evidence>
<evidence type="ECO:0000313" key="2">
    <source>
        <dbReference type="EMBL" id="OCL34761.1"/>
    </source>
</evidence>
<dbReference type="PANTHER" id="PTHR37313:SF2">
    <property type="entry name" value="UPF0749 PROTEIN YLXX"/>
    <property type="match status" value="1"/>
</dbReference>
<protein>
    <submittedName>
        <fullName evidence="2">Uncharacterized protein</fullName>
    </submittedName>
</protein>
<dbReference type="GO" id="GO:0005886">
    <property type="term" value="C:plasma membrane"/>
    <property type="evidence" value="ECO:0007669"/>
    <property type="project" value="TreeGrafter"/>
</dbReference>
<comment type="similarity">
    <text evidence="1">Belongs to the UPF0749 family.</text>
</comment>